<dbReference type="EMBL" id="DUJU01000094">
    <property type="protein sequence ID" value="HIH94001.1"/>
    <property type="molecule type" value="Genomic_DNA"/>
</dbReference>
<name>A0A832S867_9EURY</name>
<organism evidence="1 2">
    <name type="scientific">Methanosarcina acetivorans</name>
    <dbReference type="NCBI Taxonomy" id="2214"/>
    <lineage>
        <taxon>Archaea</taxon>
        <taxon>Methanobacteriati</taxon>
        <taxon>Methanobacteriota</taxon>
        <taxon>Stenosarchaea group</taxon>
        <taxon>Methanomicrobia</taxon>
        <taxon>Methanosarcinales</taxon>
        <taxon>Methanosarcinaceae</taxon>
        <taxon>Methanosarcina</taxon>
    </lineage>
</organism>
<gene>
    <name evidence="1" type="ORF">HA338_08145</name>
</gene>
<evidence type="ECO:0000313" key="2">
    <source>
        <dbReference type="Proteomes" id="UP000600774"/>
    </source>
</evidence>
<proteinExistence type="predicted"/>
<dbReference type="Proteomes" id="UP000600774">
    <property type="component" value="Unassembled WGS sequence"/>
</dbReference>
<dbReference type="AlphaFoldDB" id="A0A832S867"/>
<protein>
    <submittedName>
        <fullName evidence="1">Uncharacterized protein</fullName>
    </submittedName>
</protein>
<reference evidence="1" key="1">
    <citation type="journal article" date="2020" name="bioRxiv">
        <title>A rank-normalized archaeal taxonomy based on genome phylogeny resolves widespread incomplete and uneven classifications.</title>
        <authorList>
            <person name="Rinke C."/>
            <person name="Chuvochina M."/>
            <person name="Mussig A.J."/>
            <person name="Chaumeil P.-A."/>
            <person name="Waite D.W."/>
            <person name="Whitman W.B."/>
            <person name="Parks D.H."/>
            <person name="Hugenholtz P."/>
        </authorList>
    </citation>
    <scope>NUCLEOTIDE SEQUENCE</scope>
    <source>
        <strain evidence="1">UBA8876</strain>
    </source>
</reference>
<evidence type="ECO:0000313" key="1">
    <source>
        <dbReference type="EMBL" id="HIH94001.1"/>
    </source>
</evidence>
<accession>A0A832S867</accession>
<comment type="caution">
    <text evidence="1">The sequence shown here is derived from an EMBL/GenBank/DDBJ whole genome shotgun (WGS) entry which is preliminary data.</text>
</comment>
<sequence>MPGAKPENFILAFDYSFCTLGHGIKSKLCKDFTDPGMSALVRASHEILCRNI</sequence>